<protein>
    <submittedName>
        <fullName evidence="1">Uncharacterized protein</fullName>
    </submittedName>
</protein>
<accession>A0ACC5XV54</accession>
<keyword evidence="2" id="KW-1185">Reference proteome</keyword>
<dbReference type="EMBL" id="CM040482">
    <property type="protein sequence ID" value="MCI4395158.1"/>
    <property type="molecule type" value="Genomic_DNA"/>
</dbReference>
<dbReference type="Proteomes" id="UP000829447">
    <property type="component" value="Linkage Group LG29"/>
</dbReference>
<proteinExistence type="predicted"/>
<evidence type="ECO:0000313" key="1">
    <source>
        <dbReference type="EMBL" id="MCI4395158.1"/>
    </source>
</evidence>
<evidence type="ECO:0000313" key="2">
    <source>
        <dbReference type="Proteomes" id="UP000829447"/>
    </source>
</evidence>
<comment type="caution">
    <text evidence="1">The sequence shown here is derived from an EMBL/GenBank/DDBJ whole genome shotgun (WGS) entry which is preliminary data.</text>
</comment>
<sequence length="111" mass="12809">MSLTDEITTHGDPLLKGTNIEDLIKKNKPLCELVQQCGGIYHVFNNKNLGSRDQVSVLLQKIDRMMENKGGIYDSRQEEEKGGESRIRRKEDEQKQKEEEQRYNKHAFGSS</sequence>
<feature type="non-terminal residue" evidence="1">
    <location>
        <position position="111"/>
    </location>
</feature>
<organism evidence="1 2">
    <name type="scientific">Pangasianodon gigas</name>
    <name type="common">Mekong giant catfish</name>
    <name type="synonym">Pangasius gigas</name>
    <dbReference type="NCBI Taxonomy" id="30993"/>
    <lineage>
        <taxon>Eukaryota</taxon>
        <taxon>Metazoa</taxon>
        <taxon>Chordata</taxon>
        <taxon>Craniata</taxon>
        <taxon>Vertebrata</taxon>
        <taxon>Euteleostomi</taxon>
        <taxon>Actinopterygii</taxon>
        <taxon>Neopterygii</taxon>
        <taxon>Teleostei</taxon>
        <taxon>Ostariophysi</taxon>
        <taxon>Siluriformes</taxon>
        <taxon>Pangasiidae</taxon>
        <taxon>Pangasianodon</taxon>
    </lineage>
</organism>
<reference evidence="1 2" key="1">
    <citation type="journal article" date="2022" name="bioRxiv">
        <title>An ancient truncated duplication of the anti-Mullerian hormone receptor type 2 gene is a potential conserved master sex determinant in the Pangasiidae catfish family.</title>
        <authorList>
            <person name="Wen M."/>
            <person name="Pan Q."/>
            <person name="Jouanno E."/>
            <person name="Montfort J."/>
            <person name="Zahm M."/>
            <person name="Cabau C."/>
            <person name="Klopp C."/>
            <person name="Iampietro C."/>
            <person name="Roques C."/>
            <person name="Bouchez O."/>
            <person name="Castinel A."/>
            <person name="Donnadieu C."/>
            <person name="Parrinello H."/>
            <person name="Poncet C."/>
            <person name="Belmonte E."/>
            <person name="Gautier V."/>
            <person name="Avarre J.-C."/>
            <person name="Dugue R."/>
            <person name="Gustiano R."/>
            <person name="Ha T.T.T."/>
            <person name="Campet M."/>
            <person name="Sriphairoj K."/>
            <person name="Ribolli J."/>
            <person name="de Almeida F.L."/>
            <person name="Desvignes T."/>
            <person name="Postlethwait J.H."/>
            <person name="Bucao C.F."/>
            <person name="Robinson-Rechavi M."/>
            <person name="Bobe J."/>
            <person name="Herpin A."/>
            <person name="Guiguen Y."/>
        </authorList>
    </citation>
    <scope>NUCLEOTIDE SEQUENCE [LARGE SCALE GENOMIC DNA]</scope>
    <source>
        <strain evidence="1">YG-Dec2019</strain>
    </source>
</reference>
<name>A0ACC5XV54_PANGG</name>
<gene>
    <name evidence="1" type="ORF">PGIGA_G00177150</name>
</gene>